<dbReference type="Pfam" id="PF13302">
    <property type="entry name" value="Acetyltransf_3"/>
    <property type="match status" value="1"/>
</dbReference>
<evidence type="ECO:0000313" key="3">
    <source>
        <dbReference type="EMBL" id="KKT37255.1"/>
    </source>
</evidence>
<sequence length="201" mass="24246">MILYRRRFQMNSFLENSRIRLRPIEEKDLSTLYVWRNEHDFISLFSPHRNVINYEKFIVEHKRDTDKSRHMQFIAESVRRKVSIGMTYSYDISLTDGYVFLGGYTPRAFRRNGYGAIGMSMVILYLFRFFPLHKIYFEVFEYNVPSISMLQNFGFVEEGRFKGHRFYDGNRYDVLRFALYRNKMDKINSLLLRIGQSSQKT</sequence>
<keyword evidence="1" id="KW-0472">Membrane</keyword>
<keyword evidence="3" id="KW-0808">Transferase</keyword>
<feature type="transmembrane region" description="Helical" evidence="1">
    <location>
        <begin position="113"/>
        <end position="130"/>
    </location>
</feature>
<dbReference type="SUPFAM" id="SSF55729">
    <property type="entry name" value="Acyl-CoA N-acyltransferases (Nat)"/>
    <property type="match status" value="1"/>
</dbReference>
<proteinExistence type="predicted"/>
<organism evidence="3 4">
    <name type="scientific">Candidatus Nomurabacteria bacterium GW2011_GWB1_44_12</name>
    <dbReference type="NCBI Taxonomy" id="1618748"/>
    <lineage>
        <taxon>Bacteria</taxon>
        <taxon>Candidatus Nomuraibacteriota</taxon>
    </lineage>
</organism>
<accession>A0A837IJ70</accession>
<keyword evidence="1" id="KW-1133">Transmembrane helix</keyword>
<dbReference type="InterPro" id="IPR016181">
    <property type="entry name" value="Acyl_CoA_acyltransferase"/>
</dbReference>
<reference evidence="3 4" key="1">
    <citation type="journal article" date="2015" name="Nature">
        <title>rRNA introns, odd ribosomes, and small enigmatic genomes across a large radiation of phyla.</title>
        <authorList>
            <person name="Brown C.T."/>
            <person name="Hug L.A."/>
            <person name="Thomas B.C."/>
            <person name="Sharon I."/>
            <person name="Castelle C.J."/>
            <person name="Singh A."/>
            <person name="Wilkins M.J."/>
            <person name="Williams K.H."/>
            <person name="Banfield J.F."/>
        </authorList>
    </citation>
    <scope>NUCLEOTIDE SEQUENCE [LARGE SCALE GENOMIC DNA]</scope>
</reference>
<dbReference type="InterPro" id="IPR000182">
    <property type="entry name" value="GNAT_dom"/>
</dbReference>
<dbReference type="PROSITE" id="PS51186">
    <property type="entry name" value="GNAT"/>
    <property type="match status" value="1"/>
</dbReference>
<dbReference type="PANTHER" id="PTHR43415">
    <property type="entry name" value="SPERMIDINE N(1)-ACETYLTRANSFERASE"/>
    <property type="match status" value="1"/>
</dbReference>
<dbReference type="Gene3D" id="3.40.630.30">
    <property type="match status" value="1"/>
</dbReference>
<dbReference type="Proteomes" id="UP000033815">
    <property type="component" value="Unassembled WGS sequence"/>
</dbReference>
<name>A0A837IJ70_9BACT</name>
<feature type="domain" description="N-acetyltransferase" evidence="2">
    <location>
        <begin position="19"/>
        <end position="173"/>
    </location>
</feature>
<protein>
    <submittedName>
        <fullName evidence="3">GCN5-related N-acetyltransferase</fullName>
    </submittedName>
</protein>
<dbReference type="GO" id="GO:0016747">
    <property type="term" value="F:acyltransferase activity, transferring groups other than amino-acyl groups"/>
    <property type="evidence" value="ECO:0007669"/>
    <property type="project" value="InterPro"/>
</dbReference>
<dbReference type="AlphaFoldDB" id="A0A837IJ70"/>
<keyword evidence="1" id="KW-0812">Transmembrane</keyword>
<dbReference type="PANTHER" id="PTHR43415:SF3">
    <property type="entry name" value="GNAT-FAMILY ACETYLTRANSFERASE"/>
    <property type="match status" value="1"/>
</dbReference>
<evidence type="ECO:0000313" key="4">
    <source>
        <dbReference type="Proteomes" id="UP000033815"/>
    </source>
</evidence>
<comment type="caution">
    <text evidence="3">The sequence shown here is derived from an EMBL/GenBank/DDBJ whole genome shotgun (WGS) entry which is preliminary data.</text>
</comment>
<gene>
    <name evidence="3" type="ORF">UW25_C0001G0063</name>
</gene>
<dbReference type="EMBL" id="LCHP01000001">
    <property type="protein sequence ID" value="KKT37255.1"/>
    <property type="molecule type" value="Genomic_DNA"/>
</dbReference>
<evidence type="ECO:0000256" key="1">
    <source>
        <dbReference type="SAM" id="Phobius"/>
    </source>
</evidence>
<evidence type="ECO:0000259" key="2">
    <source>
        <dbReference type="PROSITE" id="PS51186"/>
    </source>
</evidence>